<evidence type="ECO:0000256" key="7">
    <source>
        <dbReference type="RuleBase" id="RU361267"/>
    </source>
</evidence>
<dbReference type="GO" id="GO:0006654">
    <property type="term" value="P:phosphatidic acid biosynthetic process"/>
    <property type="evidence" value="ECO:0007669"/>
    <property type="project" value="TreeGrafter"/>
</dbReference>
<gene>
    <name evidence="10" type="ORF">F8154_08640</name>
</gene>
<keyword evidence="3 7" id="KW-0444">Lipid biosynthesis</keyword>
<dbReference type="CDD" id="cd07989">
    <property type="entry name" value="LPLAT_AGPAT-like"/>
    <property type="match status" value="1"/>
</dbReference>
<evidence type="ECO:0000256" key="1">
    <source>
        <dbReference type="ARBA" id="ARBA00005189"/>
    </source>
</evidence>
<evidence type="ECO:0000313" key="10">
    <source>
        <dbReference type="EMBL" id="KAB3534471.1"/>
    </source>
</evidence>
<reference evidence="10 11" key="1">
    <citation type="submission" date="2019-10" db="EMBL/GenBank/DDBJ databases">
        <title>Alkaliphilus serpentinus sp. nov. and Alkaliphilus pronyensis sp. nov., two novel anaerobic alkaliphilic species isolated from the serpentinized-hosted hydrothermal field of the Prony Bay (New Caledonia).</title>
        <authorList>
            <person name="Postec A."/>
        </authorList>
    </citation>
    <scope>NUCLEOTIDE SEQUENCE [LARGE SCALE GENOMIC DNA]</scope>
    <source>
        <strain evidence="10 11">LacV</strain>
    </source>
</reference>
<feature type="domain" description="Phospholipid/glycerol acyltransferase" evidence="9">
    <location>
        <begin position="72"/>
        <end position="186"/>
    </location>
</feature>
<keyword evidence="8" id="KW-0472">Membrane</keyword>
<dbReference type="AlphaFoldDB" id="A0A6I0F4N7"/>
<evidence type="ECO:0000256" key="4">
    <source>
        <dbReference type="ARBA" id="ARBA00022679"/>
    </source>
</evidence>
<dbReference type="InterPro" id="IPR002123">
    <property type="entry name" value="Plipid/glycerol_acylTrfase"/>
</dbReference>
<keyword evidence="7" id="KW-0594">Phospholipid biosynthesis</keyword>
<dbReference type="OrthoDB" id="9803035at2"/>
<dbReference type="SMART" id="SM00563">
    <property type="entry name" value="PlsC"/>
    <property type="match status" value="1"/>
</dbReference>
<evidence type="ECO:0000313" key="11">
    <source>
        <dbReference type="Proteomes" id="UP000432715"/>
    </source>
</evidence>
<proteinExistence type="inferred from homology"/>
<dbReference type="RefSeq" id="WP_151861214.1">
    <property type="nucleotide sequence ID" value="NZ_WBZC01000027.1"/>
</dbReference>
<comment type="pathway">
    <text evidence="1">Lipid metabolism.</text>
</comment>
<keyword evidence="4 7" id="KW-0808">Transferase</keyword>
<evidence type="ECO:0000256" key="2">
    <source>
        <dbReference type="ARBA" id="ARBA00008655"/>
    </source>
</evidence>
<accession>A0A6I0F4N7</accession>
<evidence type="ECO:0000256" key="5">
    <source>
        <dbReference type="ARBA" id="ARBA00023098"/>
    </source>
</evidence>
<evidence type="ECO:0000256" key="6">
    <source>
        <dbReference type="ARBA" id="ARBA00023315"/>
    </source>
</evidence>
<feature type="transmembrane region" description="Helical" evidence="8">
    <location>
        <begin position="6"/>
        <end position="28"/>
    </location>
</feature>
<evidence type="ECO:0000256" key="8">
    <source>
        <dbReference type="SAM" id="Phobius"/>
    </source>
</evidence>
<comment type="caution">
    <text evidence="10">The sequence shown here is derived from an EMBL/GenBank/DDBJ whole genome shotgun (WGS) entry which is preliminary data.</text>
</comment>
<evidence type="ECO:0000259" key="9">
    <source>
        <dbReference type="SMART" id="SM00563"/>
    </source>
</evidence>
<dbReference type="Pfam" id="PF01553">
    <property type="entry name" value="Acyltransferase"/>
    <property type="match status" value="1"/>
</dbReference>
<keyword evidence="8" id="KW-1133">Transmembrane helix</keyword>
<comment type="similarity">
    <text evidence="2 7">Belongs to the 1-acyl-sn-glycerol-3-phosphate acyltransferase family.</text>
</comment>
<dbReference type="EC" id="2.3.1.51" evidence="7"/>
<dbReference type="NCBIfam" id="TIGR00530">
    <property type="entry name" value="AGP_acyltrn"/>
    <property type="match status" value="1"/>
</dbReference>
<keyword evidence="11" id="KW-1185">Reference proteome</keyword>
<dbReference type="GO" id="GO:0016020">
    <property type="term" value="C:membrane"/>
    <property type="evidence" value="ECO:0007669"/>
    <property type="project" value="InterPro"/>
</dbReference>
<sequence>MRTTIWFFMFWVYTIGTVFLLPFAMYLNKKGELLRKRRFTQNIAHKWSKKLVALTGSNIEVMGVNNIPDGPVLFVSNHQGNFDIPLLLSNLPKSIGFVAKIELKKMPIINRWMELLECVFIDRKDLRQSLRAITRAIEVLKSGQSIVIFPEGTRSKGNEIQPFKPGSLRMAAKADVPIVPITIKGSYKILEATNKINPADVQIIISEAINVNEIDTDKATDLTVMVFNIIKDNLENNQSVYSN</sequence>
<dbReference type="EMBL" id="WBZC01000027">
    <property type="protein sequence ID" value="KAB3534471.1"/>
    <property type="molecule type" value="Genomic_DNA"/>
</dbReference>
<dbReference type="PANTHER" id="PTHR10434:SF64">
    <property type="entry name" value="1-ACYL-SN-GLYCEROL-3-PHOSPHATE ACYLTRANSFERASE-RELATED"/>
    <property type="match status" value="1"/>
</dbReference>
<dbReference type="InterPro" id="IPR004552">
    <property type="entry name" value="AGP_acyltrans"/>
</dbReference>
<comment type="catalytic activity">
    <reaction evidence="7">
        <text>a 1-acyl-sn-glycero-3-phosphate + an acyl-CoA = a 1,2-diacyl-sn-glycero-3-phosphate + CoA</text>
        <dbReference type="Rhea" id="RHEA:19709"/>
        <dbReference type="ChEBI" id="CHEBI:57287"/>
        <dbReference type="ChEBI" id="CHEBI:57970"/>
        <dbReference type="ChEBI" id="CHEBI:58342"/>
        <dbReference type="ChEBI" id="CHEBI:58608"/>
        <dbReference type="EC" id="2.3.1.51"/>
    </reaction>
</comment>
<keyword evidence="6 7" id="KW-0012">Acyltransferase</keyword>
<protein>
    <recommendedName>
        <fullName evidence="7">1-acyl-sn-glycerol-3-phosphate acyltransferase</fullName>
        <ecNumber evidence="7">2.3.1.51</ecNumber>
    </recommendedName>
</protein>
<dbReference type="SUPFAM" id="SSF69593">
    <property type="entry name" value="Glycerol-3-phosphate (1)-acyltransferase"/>
    <property type="match status" value="1"/>
</dbReference>
<comment type="domain">
    <text evidence="7">The HXXXXD motif is essential for acyltransferase activity and may constitute the binding site for the phosphate moiety of the glycerol-3-phosphate.</text>
</comment>
<evidence type="ECO:0000256" key="3">
    <source>
        <dbReference type="ARBA" id="ARBA00022516"/>
    </source>
</evidence>
<dbReference type="PANTHER" id="PTHR10434">
    <property type="entry name" value="1-ACYL-SN-GLYCEROL-3-PHOSPHATE ACYLTRANSFERASE"/>
    <property type="match status" value="1"/>
</dbReference>
<dbReference type="Proteomes" id="UP000432715">
    <property type="component" value="Unassembled WGS sequence"/>
</dbReference>
<name>A0A6I0F4N7_9FIRM</name>
<keyword evidence="8" id="KW-0812">Transmembrane</keyword>
<keyword evidence="5 7" id="KW-0443">Lipid metabolism</keyword>
<organism evidence="10 11">
    <name type="scientific">Alkaliphilus pronyensis</name>
    <dbReference type="NCBI Taxonomy" id="1482732"/>
    <lineage>
        <taxon>Bacteria</taxon>
        <taxon>Bacillati</taxon>
        <taxon>Bacillota</taxon>
        <taxon>Clostridia</taxon>
        <taxon>Peptostreptococcales</taxon>
        <taxon>Natronincolaceae</taxon>
        <taxon>Alkaliphilus</taxon>
    </lineage>
</organism>
<dbReference type="GO" id="GO:0003841">
    <property type="term" value="F:1-acylglycerol-3-phosphate O-acyltransferase activity"/>
    <property type="evidence" value="ECO:0007669"/>
    <property type="project" value="UniProtKB-UniRule"/>
</dbReference>
<keyword evidence="7" id="KW-1208">Phospholipid metabolism</keyword>